<organism evidence="1 2">
    <name type="scientific">Basidiobolus meristosporus CBS 931.73</name>
    <dbReference type="NCBI Taxonomy" id="1314790"/>
    <lineage>
        <taxon>Eukaryota</taxon>
        <taxon>Fungi</taxon>
        <taxon>Fungi incertae sedis</taxon>
        <taxon>Zoopagomycota</taxon>
        <taxon>Entomophthoromycotina</taxon>
        <taxon>Basidiobolomycetes</taxon>
        <taxon>Basidiobolales</taxon>
        <taxon>Basidiobolaceae</taxon>
        <taxon>Basidiobolus</taxon>
    </lineage>
</organism>
<dbReference type="AlphaFoldDB" id="A0A1Y1Y5M4"/>
<accession>A0A1Y1Y5M4</accession>
<dbReference type="EMBL" id="MCFE01000241">
    <property type="protein sequence ID" value="ORX93278.1"/>
    <property type="molecule type" value="Genomic_DNA"/>
</dbReference>
<gene>
    <name evidence="1" type="ORF">K493DRAFT_302778</name>
</gene>
<sequence length="390" mass="44565">MNFQDLFQPYLLDEPSTILEYPEHGFQMTFTKQDATTAFTPHDVVTRLLFSVCSGERYIATGYILLDTSYHFEFRRFTYIISQVSLIQSIEDHLNAIFAVRGTSPRSALLDMFYVDHPSVLVQITKCQDTQEAEYYYGSDTICQIVQRIENNLRGPLQGFFRALSTTFHFDLRSLEDVFSENIIQGTICSGATCILFHPVYFQAAITNQQPMVVFSIPHLNKFYREILLGIRHGFSGHLLLGRDQVVKFTLGNLEYRQKDETFVYAVTQEETNIYYDPYGTSVMQAVPSNTVLPVLPSQNSANILSKFGEIVGYISRHSLRDIRKDQFRKTTRVTRLYQDVNGKILIGEIPALSRVVYLGNSPNTTYAYLHLEGRGQTIATCQRSCLTTC</sequence>
<comment type="caution">
    <text evidence="1">The sequence shown here is derived from an EMBL/GenBank/DDBJ whole genome shotgun (WGS) entry which is preliminary data.</text>
</comment>
<evidence type="ECO:0000313" key="2">
    <source>
        <dbReference type="Proteomes" id="UP000193498"/>
    </source>
</evidence>
<keyword evidence="2" id="KW-1185">Reference proteome</keyword>
<protein>
    <submittedName>
        <fullName evidence="1">Uncharacterized protein</fullName>
    </submittedName>
</protein>
<reference evidence="1 2" key="1">
    <citation type="submission" date="2016-07" db="EMBL/GenBank/DDBJ databases">
        <title>Pervasive Adenine N6-methylation of Active Genes in Fungi.</title>
        <authorList>
            <consortium name="DOE Joint Genome Institute"/>
            <person name="Mondo S.J."/>
            <person name="Dannebaum R.O."/>
            <person name="Kuo R.C."/>
            <person name="Labutti K."/>
            <person name="Haridas S."/>
            <person name="Kuo A."/>
            <person name="Salamov A."/>
            <person name="Ahrendt S.R."/>
            <person name="Lipzen A."/>
            <person name="Sullivan W."/>
            <person name="Andreopoulos W.B."/>
            <person name="Clum A."/>
            <person name="Lindquist E."/>
            <person name="Daum C."/>
            <person name="Ramamoorthy G.K."/>
            <person name="Gryganskyi A."/>
            <person name="Culley D."/>
            <person name="Magnuson J.K."/>
            <person name="James T.Y."/>
            <person name="O'Malley M.A."/>
            <person name="Stajich J.E."/>
            <person name="Spatafora J.W."/>
            <person name="Visel A."/>
            <person name="Grigoriev I.V."/>
        </authorList>
    </citation>
    <scope>NUCLEOTIDE SEQUENCE [LARGE SCALE GENOMIC DNA]</scope>
    <source>
        <strain evidence="1 2">CBS 931.73</strain>
    </source>
</reference>
<evidence type="ECO:0000313" key="1">
    <source>
        <dbReference type="EMBL" id="ORX93278.1"/>
    </source>
</evidence>
<proteinExistence type="predicted"/>
<name>A0A1Y1Y5M4_9FUNG</name>
<dbReference type="InParanoid" id="A0A1Y1Y5M4"/>
<dbReference type="Proteomes" id="UP000193498">
    <property type="component" value="Unassembled WGS sequence"/>
</dbReference>